<organism evidence="2 3">
    <name type="scientific">Pterulicium gracile</name>
    <dbReference type="NCBI Taxonomy" id="1884261"/>
    <lineage>
        <taxon>Eukaryota</taxon>
        <taxon>Fungi</taxon>
        <taxon>Dikarya</taxon>
        <taxon>Basidiomycota</taxon>
        <taxon>Agaricomycotina</taxon>
        <taxon>Agaricomycetes</taxon>
        <taxon>Agaricomycetidae</taxon>
        <taxon>Agaricales</taxon>
        <taxon>Pleurotineae</taxon>
        <taxon>Pterulaceae</taxon>
        <taxon>Pterulicium</taxon>
    </lineage>
</organism>
<feature type="region of interest" description="Disordered" evidence="1">
    <location>
        <begin position="1"/>
        <end position="21"/>
    </location>
</feature>
<dbReference type="GO" id="GO:0070096">
    <property type="term" value="P:mitochondrial outer membrane translocase complex assembly"/>
    <property type="evidence" value="ECO:0007669"/>
    <property type="project" value="InterPro"/>
</dbReference>
<dbReference type="GO" id="GO:0045040">
    <property type="term" value="P:protein insertion into mitochondrial outer membrane"/>
    <property type="evidence" value="ECO:0007669"/>
    <property type="project" value="InterPro"/>
</dbReference>
<proteinExistence type="predicted"/>
<dbReference type="STRING" id="1884261.A0A5C3QXM0"/>
<sequence length="99" mass="11411">MASQPAQPPTQGQPYKITHDDIDDDVSVSSEDSEELRLAQEEWDEGLRQLQQLVSALLLPFFGKWLGRKWSYWLFARYQRVGLGASFFGNKLLFASFKQ</sequence>
<dbReference type="InterPro" id="IPR037652">
    <property type="entry name" value="Mim2"/>
</dbReference>
<reference evidence="2 3" key="1">
    <citation type="journal article" date="2019" name="Nat. Ecol. Evol.">
        <title>Megaphylogeny resolves global patterns of mushroom evolution.</title>
        <authorList>
            <person name="Varga T."/>
            <person name="Krizsan K."/>
            <person name="Foldi C."/>
            <person name="Dima B."/>
            <person name="Sanchez-Garcia M."/>
            <person name="Sanchez-Ramirez S."/>
            <person name="Szollosi G.J."/>
            <person name="Szarkandi J.G."/>
            <person name="Papp V."/>
            <person name="Albert L."/>
            <person name="Andreopoulos W."/>
            <person name="Angelini C."/>
            <person name="Antonin V."/>
            <person name="Barry K.W."/>
            <person name="Bougher N.L."/>
            <person name="Buchanan P."/>
            <person name="Buyck B."/>
            <person name="Bense V."/>
            <person name="Catcheside P."/>
            <person name="Chovatia M."/>
            <person name="Cooper J."/>
            <person name="Damon W."/>
            <person name="Desjardin D."/>
            <person name="Finy P."/>
            <person name="Geml J."/>
            <person name="Haridas S."/>
            <person name="Hughes K."/>
            <person name="Justo A."/>
            <person name="Karasinski D."/>
            <person name="Kautmanova I."/>
            <person name="Kiss B."/>
            <person name="Kocsube S."/>
            <person name="Kotiranta H."/>
            <person name="LaButti K.M."/>
            <person name="Lechner B.E."/>
            <person name="Liimatainen K."/>
            <person name="Lipzen A."/>
            <person name="Lukacs Z."/>
            <person name="Mihaltcheva S."/>
            <person name="Morgado L.N."/>
            <person name="Niskanen T."/>
            <person name="Noordeloos M.E."/>
            <person name="Ohm R.A."/>
            <person name="Ortiz-Santana B."/>
            <person name="Ovrebo C."/>
            <person name="Racz N."/>
            <person name="Riley R."/>
            <person name="Savchenko A."/>
            <person name="Shiryaev A."/>
            <person name="Soop K."/>
            <person name="Spirin V."/>
            <person name="Szebenyi C."/>
            <person name="Tomsovsky M."/>
            <person name="Tulloss R.E."/>
            <person name="Uehling J."/>
            <person name="Grigoriev I.V."/>
            <person name="Vagvolgyi C."/>
            <person name="Papp T."/>
            <person name="Martin F.M."/>
            <person name="Miettinen O."/>
            <person name="Hibbett D.S."/>
            <person name="Nagy L.G."/>
        </authorList>
    </citation>
    <scope>NUCLEOTIDE SEQUENCE [LARGE SCALE GENOMIC DNA]</scope>
    <source>
        <strain evidence="2 3">CBS 309.79</strain>
    </source>
</reference>
<dbReference type="GO" id="GO:0005741">
    <property type="term" value="C:mitochondrial outer membrane"/>
    <property type="evidence" value="ECO:0007669"/>
    <property type="project" value="TreeGrafter"/>
</dbReference>
<evidence type="ECO:0000313" key="3">
    <source>
        <dbReference type="Proteomes" id="UP000305067"/>
    </source>
</evidence>
<evidence type="ECO:0000256" key="1">
    <source>
        <dbReference type="SAM" id="MobiDB-lite"/>
    </source>
</evidence>
<dbReference type="EMBL" id="ML178815">
    <property type="protein sequence ID" value="TFL06735.1"/>
    <property type="molecule type" value="Genomic_DNA"/>
</dbReference>
<protein>
    <submittedName>
        <fullName evidence="2">Uncharacterized protein</fullName>
    </submittedName>
</protein>
<accession>A0A5C3QXM0</accession>
<dbReference type="PANTHER" id="PTHR28230">
    <property type="entry name" value="CHROMOSOME 1, WHOLE GENOME SHOTGUN SEQUENCE"/>
    <property type="match status" value="1"/>
</dbReference>
<dbReference type="Proteomes" id="UP000305067">
    <property type="component" value="Unassembled WGS sequence"/>
</dbReference>
<keyword evidence="3" id="KW-1185">Reference proteome</keyword>
<dbReference type="OrthoDB" id="5555533at2759"/>
<feature type="compositionally biased region" description="Polar residues" evidence="1">
    <location>
        <begin position="1"/>
        <end position="13"/>
    </location>
</feature>
<evidence type="ECO:0000313" key="2">
    <source>
        <dbReference type="EMBL" id="TFL06735.1"/>
    </source>
</evidence>
<dbReference type="PANTHER" id="PTHR28230:SF1">
    <property type="entry name" value="MITOCHONDRIAL IMPORT PROTEIN 2"/>
    <property type="match status" value="1"/>
</dbReference>
<dbReference type="AlphaFoldDB" id="A0A5C3QXM0"/>
<gene>
    <name evidence="2" type="ORF">BDV98DRAFT_588967</name>
</gene>
<name>A0A5C3QXM0_9AGAR</name>
<dbReference type="Pfam" id="PF19117">
    <property type="entry name" value="Mim2"/>
    <property type="match status" value="1"/>
</dbReference>